<name>A0A1I5U2I9_9BACT</name>
<dbReference type="AlphaFoldDB" id="A0A1I5U2I9"/>
<evidence type="ECO:0000313" key="1">
    <source>
        <dbReference type="EMBL" id="SFP88796.1"/>
    </source>
</evidence>
<dbReference type="Proteomes" id="UP000199227">
    <property type="component" value="Unassembled WGS sequence"/>
</dbReference>
<keyword evidence="2" id="KW-1185">Reference proteome</keyword>
<reference evidence="1 2" key="1">
    <citation type="submission" date="2016-10" db="EMBL/GenBank/DDBJ databases">
        <authorList>
            <person name="de Groot N.N."/>
        </authorList>
    </citation>
    <scope>NUCLEOTIDE SEQUENCE [LARGE SCALE GENOMIC DNA]</scope>
    <source>
        <strain evidence="1 2">EP1-55-1</strain>
    </source>
</reference>
<dbReference type="EMBL" id="FOXB01000052">
    <property type="protein sequence ID" value="SFP88796.1"/>
    <property type="molecule type" value="Genomic_DNA"/>
</dbReference>
<gene>
    <name evidence="1" type="ORF">SAMN05216234_15211</name>
</gene>
<evidence type="ECO:0000313" key="2">
    <source>
        <dbReference type="Proteomes" id="UP000199227"/>
    </source>
</evidence>
<dbReference type="RefSeq" id="WP_092914012.1">
    <property type="nucleotide sequence ID" value="NZ_FOXB01000052.1"/>
</dbReference>
<proteinExistence type="predicted"/>
<dbReference type="STRING" id="223786.SAMN05216234_15211"/>
<organism evidence="1 2">
    <name type="scientific">Hydrogenimonas thermophila</name>
    <dbReference type="NCBI Taxonomy" id="223786"/>
    <lineage>
        <taxon>Bacteria</taxon>
        <taxon>Pseudomonadati</taxon>
        <taxon>Campylobacterota</taxon>
        <taxon>Epsilonproteobacteria</taxon>
        <taxon>Campylobacterales</taxon>
        <taxon>Hydrogenimonadaceae</taxon>
        <taxon>Hydrogenimonas</taxon>
    </lineage>
</organism>
<protein>
    <recommendedName>
        <fullName evidence="3">Apea-like HEPN domain-containing protein</fullName>
    </recommendedName>
</protein>
<evidence type="ECO:0008006" key="3">
    <source>
        <dbReference type="Google" id="ProtNLM"/>
    </source>
</evidence>
<sequence>MKINKDGININDYDLYITRLCSSCNNPYKIIDTDINSNYFYPPYDYIKGCSEYCLHCWLLPDDEPSKIVVENEQDIDLIFPENHQHWYNTDNYEKIDLGDLQTAYKDYIEDGFQIAILPISRLATNRSIFLPEGIMIYPEGRLNLSKHKLISIEVSKLREKHPAELSISELSSLQSQLTGISIETLNQYALIVIPIKLSWDNIFNYSHEKHLELISNLSETITQKYLNFFIYKYCKISYISNDNLPSSPSQTFVNNMSAVLFVNFNNNESKLISGAVFNAQATKGLGLALSQPEWNIFPKNGEVGKLVNHAMILYAQIIKTESATSKFVQILSLLEFLAYPTEYKKFQDVKKVIARYIVQDTNSTEYQDILKRFEELTSKIDSQTGKQIGLRTRIVHIGDRLENLLPNTNERKQLFEELNWYVRSVIDHMIHYSDLSFEDYLDKRKELINT</sequence>
<accession>A0A1I5U2I9</accession>
<dbReference type="OrthoDB" id="6932068at2"/>